<dbReference type="EMBL" id="BMGZ01000001">
    <property type="protein sequence ID" value="GGH96744.1"/>
    <property type="molecule type" value="Genomic_DNA"/>
</dbReference>
<dbReference type="InterPro" id="IPR019225">
    <property type="entry name" value="DUF2155"/>
</dbReference>
<evidence type="ECO:0000256" key="1">
    <source>
        <dbReference type="SAM" id="SignalP"/>
    </source>
</evidence>
<gene>
    <name evidence="3" type="ORF">FF098_008135</name>
    <name evidence="2" type="ORF">GCM10011355_16370</name>
</gene>
<dbReference type="AlphaFoldDB" id="A0A8J3A1T9"/>
<keyword evidence="1" id="KW-0732">Signal</keyword>
<reference evidence="2" key="1">
    <citation type="journal article" date="2014" name="Int. J. Syst. Evol. Microbiol.">
        <title>Complete genome sequence of Corynebacterium casei LMG S-19264T (=DSM 44701T), isolated from a smear-ripened cheese.</title>
        <authorList>
            <consortium name="US DOE Joint Genome Institute (JGI-PGF)"/>
            <person name="Walter F."/>
            <person name="Albersmeier A."/>
            <person name="Kalinowski J."/>
            <person name="Ruckert C."/>
        </authorList>
    </citation>
    <scope>NUCLEOTIDE SEQUENCE</scope>
    <source>
        <strain evidence="2">CGMCC 1.14984</strain>
    </source>
</reference>
<dbReference type="RefSeq" id="WP_166426399.1">
    <property type="nucleotide sequence ID" value="NZ_VCJR02000001.1"/>
</dbReference>
<dbReference type="Pfam" id="PF09923">
    <property type="entry name" value="DUF2155"/>
    <property type="match status" value="2"/>
</dbReference>
<dbReference type="Proteomes" id="UP000621856">
    <property type="component" value="Unassembled WGS sequence"/>
</dbReference>
<accession>A0A8J3A1T9</accession>
<evidence type="ECO:0000313" key="5">
    <source>
        <dbReference type="Proteomes" id="UP000818603"/>
    </source>
</evidence>
<evidence type="ECO:0000313" key="2">
    <source>
        <dbReference type="EMBL" id="GGH96744.1"/>
    </source>
</evidence>
<comment type="caution">
    <text evidence="2">The sequence shown here is derived from an EMBL/GenBank/DDBJ whole genome shotgun (WGS) entry which is preliminary data.</text>
</comment>
<evidence type="ECO:0000313" key="4">
    <source>
        <dbReference type="Proteomes" id="UP000621856"/>
    </source>
</evidence>
<dbReference type="EMBL" id="VCJR02000001">
    <property type="protein sequence ID" value="NHK27867.1"/>
    <property type="molecule type" value="Genomic_DNA"/>
</dbReference>
<evidence type="ECO:0000313" key="3">
    <source>
        <dbReference type="EMBL" id="NHK27867.1"/>
    </source>
</evidence>
<organism evidence="2 4">
    <name type="scientific">Aquisalinus luteolus</name>
    <dbReference type="NCBI Taxonomy" id="1566827"/>
    <lineage>
        <taxon>Bacteria</taxon>
        <taxon>Pseudomonadati</taxon>
        <taxon>Pseudomonadota</taxon>
        <taxon>Alphaproteobacteria</taxon>
        <taxon>Parvularculales</taxon>
        <taxon>Parvularculaceae</taxon>
        <taxon>Aquisalinus</taxon>
    </lineage>
</organism>
<dbReference type="Proteomes" id="UP000818603">
    <property type="component" value="Unassembled WGS sequence"/>
</dbReference>
<proteinExistence type="predicted"/>
<sequence length="252" mass="27429">MKRLLLITASFAAVTGLAVAYAQSEQSRAGRAQMPEQEFGWQKTPESIDPEQVDRPLTELERLSISESGLSFGGDAYNPRSDNPLEPVSVTLRALDKITARYTDLVIDIGAEAKFGTLAIVPRTCDKRPPEEVPEITAFLEIEATDDFVRLPTSDGTDALDRDYVEEEPLVAGESKVDNTVAAGAVEDDLDPTQVSYAEVETTEGGITAEDDDGDKTLFNGWMFASSPALNALEHPVYDVWVVDCKMVDPAI</sequence>
<keyword evidence="5" id="KW-1185">Reference proteome</keyword>
<feature type="signal peptide" evidence="1">
    <location>
        <begin position="1"/>
        <end position="20"/>
    </location>
</feature>
<feature type="chain" id="PRO_5035286995" evidence="1">
    <location>
        <begin position="21"/>
        <end position="252"/>
    </location>
</feature>
<reference evidence="2" key="3">
    <citation type="submission" date="2020-09" db="EMBL/GenBank/DDBJ databases">
        <authorList>
            <person name="Sun Q."/>
            <person name="Zhou Y."/>
        </authorList>
    </citation>
    <scope>NUCLEOTIDE SEQUENCE</scope>
    <source>
        <strain evidence="2">CGMCC 1.14984</strain>
    </source>
</reference>
<name>A0A8J3A1T9_9PROT</name>
<protein>
    <submittedName>
        <fullName evidence="3">DUF2155 domain-containing protein</fullName>
    </submittedName>
</protein>
<reference evidence="3 5" key="2">
    <citation type="submission" date="2020-02" db="EMBL/GenBank/DDBJ databases">
        <title>Genome sequence of Parvularcula flava strain NH6-79.</title>
        <authorList>
            <person name="Abdul Karim M.H."/>
            <person name="Lam M.Q."/>
            <person name="Chen S.J."/>
            <person name="Yahya A."/>
            <person name="Shahir S."/>
            <person name="Shamsir M.S."/>
            <person name="Chong C.S."/>
        </authorList>
    </citation>
    <scope>NUCLEOTIDE SEQUENCE [LARGE SCALE GENOMIC DNA]</scope>
    <source>
        <strain evidence="3 5">NH6-79</strain>
    </source>
</reference>